<proteinExistence type="predicted"/>
<protein>
    <recommendedName>
        <fullName evidence="1">YqbQ/XkdQ domain-containing protein</fullName>
    </recommendedName>
</protein>
<evidence type="ECO:0000313" key="3">
    <source>
        <dbReference type="Proteomes" id="UP001597541"/>
    </source>
</evidence>
<feature type="domain" description="YqbQ/XkdQ" evidence="1">
    <location>
        <begin position="24"/>
        <end position="333"/>
    </location>
</feature>
<comment type="caution">
    <text evidence="2">The sequence shown here is derived from an EMBL/GenBank/DDBJ whole genome shotgun (WGS) entry which is preliminary data.</text>
</comment>
<evidence type="ECO:0000313" key="2">
    <source>
        <dbReference type="EMBL" id="MFD2614501.1"/>
    </source>
</evidence>
<keyword evidence="3" id="KW-1185">Reference proteome</keyword>
<gene>
    <name evidence="2" type="ORF">ACFSUF_18980</name>
</gene>
<name>A0ABW5PGE6_9BACL</name>
<dbReference type="InterPro" id="IPR056937">
    <property type="entry name" value="YqbQ/XkdQ"/>
</dbReference>
<dbReference type="RefSeq" id="WP_377605428.1">
    <property type="nucleotide sequence ID" value="NZ_JBHUME010000012.1"/>
</dbReference>
<accession>A0ABW5PGE6</accession>
<sequence>MFTMNLIKNDGSKIFNLTPIIGAVSWDSNLSLMSVLEFELFWADNTLLPKNPVDLGDVVILKQDKEEVYRGIVVTEGQADRGAMKYTVYDYAWYLGKSKSVYQFNKVPASKAILRILKDFGMLVGNVPTMNTIIDEIFLEKSPAAIIEEIYKREERRTGKRFNVEMRKGKIYFEEMKNLVIKGTFRLSELETEYDVLSNPLSASRTRTIESLRNRVKILIERDNGKENAGKAKYEVVANAEDQGLIRKYGLLEEVFKIEAEDAAKAREVSRILLQRLARVQETNTIKLIGDPAFKAGRLFDVSEPLTGMKGRFMILSVKHNVANQFHTMDLELVLPQEVK</sequence>
<dbReference type="Proteomes" id="UP001597541">
    <property type="component" value="Unassembled WGS sequence"/>
</dbReference>
<dbReference type="EMBL" id="JBHUME010000012">
    <property type="protein sequence ID" value="MFD2614501.1"/>
    <property type="molecule type" value="Genomic_DNA"/>
</dbReference>
<organism evidence="2 3">
    <name type="scientific">Paenibacillus gansuensis</name>
    <dbReference type="NCBI Taxonomy" id="306542"/>
    <lineage>
        <taxon>Bacteria</taxon>
        <taxon>Bacillati</taxon>
        <taxon>Bacillota</taxon>
        <taxon>Bacilli</taxon>
        <taxon>Bacillales</taxon>
        <taxon>Paenibacillaceae</taxon>
        <taxon>Paenibacillus</taxon>
    </lineage>
</organism>
<dbReference type="Pfam" id="PF24032">
    <property type="entry name" value="YQBQ"/>
    <property type="match status" value="1"/>
</dbReference>
<evidence type="ECO:0000259" key="1">
    <source>
        <dbReference type="Pfam" id="PF24032"/>
    </source>
</evidence>
<reference evidence="3" key="1">
    <citation type="journal article" date="2019" name="Int. J. Syst. Evol. Microbiol.">
        <title>The Global Catalogue of Microorganisms (GCM) 10K type strain sequencing project: providing services to taxonomists for standard genome sequencing and annotation.</title>
        <authorList>
            <consortium name="The Broad Institute Genomics Platform"/>
            <consortium name="The Broad Institute Genome Sequencing Center for Infectious Disease"/>
            <person name="Wu L."/>
            <person name="Ma J."/>
        </authorList>
    </citation>
    <scope>NUCLEOTIDE SEQUENCE [LARGE SCALE GENOMIC DNA]</scope>
    <source>
        <strain evidence="3">KCTC 3950</strain>
    </source>
</reference>